<keyword evidence="10" id="KW-0547">Nucleotide-binding</keyword>
<keyword evidence="7 19" id="KW-0328">Glycosyltransferase</keyword>
<keyword evidence="12" id="KW-0460">Magnesium</keyword>
<dbReference type="InterPro" id="IPR013820">
    <property type="entry name" value="ATP_PRibTrfase_cat"/>
</dbReference>
<keyword evidence="6" id="KW-0028">Amino-acid biosynthesis</keyword>
<evidence type="ECO:0000256" key="9">
    <source>
        <dbReference type="ARBA" id="ARBA00022723"/>
    </source>
</evidence>
<dbReference type="NCBIfam" id="TIGR00070">
    <property type="entry name" value="hisG"/>
    <property type="match status" value="1"/>
</dbReference>
<dbReference type="InterPro" id="IPR011322">
    <property type="entry name" value="N-reg_PII-like_a/b"/>
</dbReference>
<dbReference type="NCBIfam" id="TIGR03455">
    <property type="entry name" value="HisG_C-term"/>
    <property type="match status" value="1"/>
</dbReference>
<evidence type="ECO:0000256" key="10">
    <source>
        <dbReference type="ARBA" id="ARBA00022741"/>
    </source>
</evidence>
<evidence type="ECO:0000256" key="15">
    <source>
        <dbReference type="NCBIfam" id="TIGR00070"/>
    </source>
</evidence>
<comment type="catalytic activity">
    <reaction evidence="1">
        <text>1-(5-phospho-beta-D-ribosyl)-ATP + diphosphate = 5-phospho-alpha-D-ribose 1-diphosphate + ATP</text>
        <dbReference type="Rhea" id="RHEA:18473"/>
        <dbReference type="ChEBI" id="CHEBI:30616"/>
        <dbReference type="ChEBI" id="CHEBI:33019"/>
        <dbReference type="ChEBI" id="CHEBI:58017"/>
        <dbReference type="ChEBI" id="CHEBI:73183"/>
        <dbReference type="EC" id="2.4.2.17"/>
    </reaction>
</comment>
<sequence>MTPPTARPQATADARPGDPGAGSPSSIPSSAALRLALPKGRLQAGILELLDEAGIRVDLGDRAYRPSVSLENTEAKLLKPQNVVEMLDAGARDVGFAGADWAIEKRAPLVELLDTGLNPVRIVAAAPMELLDADGKLPERGLGGRRLVVASEYVELAERWVERSSLDATVLRTYGATEVFPPEDADLIVDNTSTGSTLRANGLVIIDEVLRSSTRLFASQDAAADPAKRARLDQLVMLLVSVLDARSRVMLELNVGAGDLDAVLDVLPCMRQPTISTLRGEAGFAVRAAVPRKDIAALVPRLKELGGADICISNVSQLVS</sequence>
<dbReference type="GO" id="GO:0005737">
    <property type="term" value="C:cytoplasm"/>
    <property type="evidence" value="ECO:0007669"/>
    <property type="project" value="UniProtKB-SubCell"/>
</dbReference>
<gene>
    <name evidence="19" type="primary">hisG</name>
    <name evidence="19" type="ORF">Poly30_15020</name>
</gene>
<protein>
    <recommendedName>
        <fullName evidence="4 15">ATP phosphoribosyltransferase</fullName>
        <ecNumber evidence="4 15">2.4.2.17</ecNumber>
    </recommendedName>
</protein>
<dbReference type="Gene3D" id="3.40.190.10">
    <property type="entry name" value="Periplasmic binding protein-like II"/>
    <property type="match status" value="2"/>
</dbReference>
<keyword evidence="8 19" id="KW-0808">Transferase</keyword>
<keyword evidence="20" id="KW-1185">Reference proteome</keyword>
<evidence type="ECO:0000256" key="1">
    <source>
        <dbReference type="ARBA" id="ARBA00000915"/>
    </source>
</evidence>
<evidence type="ECO:0000313" key="20">
    <source>
        <dbReference type="Proteomes" id="UP000320390"/>
    </source>
</evidence>
<dbReference type="GO" id="GO:0005524">
    <property type="term" value="F:ATP binding"/>
    <property type="evidence" value="ECO:0007669"/>
    <property type="project" value="UniProtKB-KW"/>
</dbReference>
<dbReference type="SUPFAM" id="SSF53850">
    <property type="entry name" value="Periplasmic binding protein-like II"/>
    <property type="match status" value="1"/>
</dbReference>
<dbReference type="SUPFAM" id="SSF54913">
    <property type="entry name" value="GlnB-like"/>
    <property type="match status" value="1"/>
</dbReference>
<feature type="domain" description="ATP phosphoribosyltransferase catalytic" evidence="17">
    <location>
        <begin position="79"/>
        <end position="238"/>
    </location>
</feature>
<feature type="domain" description="Histidine biosynthesis HisG C-terminal" evidence="18">
    <location>
        <begin position="245"/>
        <end position="315"/>
    </location>
</feature>
<organism evidence="19 20">
    <name type="scientific">Saltatorellus ferox</name>
    <dbReference type="NCBI Taxonomy" id="2528018"/>
    <lineage>
        <taxon>Bacteria</taxon>
        <taxon>Pseudomonadati</taxon>
        <taxon>Planctomycetota</taxon>
        <taxon>Planctomycetia</taxon>
        <taxon>Planctomycetia incertae sedis</taxon>
        <taxon>Saltatorellus</taxon>
    </lineage>
</organism>
<dbReference type="GO" id="GO:0003879">
    <property type="term" value="F:ATP phosphoribosyltransferase activity"/>
    <property type="evidence" value="ECO:0007669"/>
    <property type="project" value="UniProtKB-UniRule"/>
</dbReference>
<comment type="function">
    <text evidence="14">Catalyzes the condensation of ATP and 5-phosphoribose 1-diphosphate to form N'-(5'-phosphoribosyl)-ATP (PR-ATP). Has a crucial role in the pathway because the rate of histidine biosynthesis seems to be controlled primarily by regulation of HisG enzymatic activity.</text>
</comment>
<comment type="pathway">
    <text evidence="3">Amino-acid biosynthesis; L-histidine biosynthesis; L-histidine from 5-phospho-alpha-D-ribose 1-diphosphate: step 1/9.</text>
</comment>
<evidence type="ECO:0000259" key="18">
    <source>
        <dbReference type="Pfam" id="PF08029"/>
    </source>
</evidence>
<name>A0A518EPI2_9BACT</name>
<keyword evidence="5" id="KW-0963">Cytoplasm</keyword>
<evidence type="ECO:0000256" key="5">
    <source>
        <dbReference type="ARBA" id="ARBA00022490"/>
    </source>
</evidence>
<evidence type="ECO:0000256" key="13">
    <source>
        <dbReference type="ARBA" id="ARBA00023102"/>
    </source>
</evidence>
<evidence type="ECO:0000256" key="3">
    <source>
        <dbReference type="ARBA" id="ARBA00004667"/>
    </source>
</evidence>
<keyword evidence="13" id="KW-0368">Histidine biosynthesis</keyword>
<dbReference type="PANTHER" id="PTHR21403">
    <property type="entry name" value="ATP PHOSPHORIBOSYLTRANSFERASE ATP-PRTASE"/>
    <property type="match status" value="1"/>
</dbReference>
<keyword evidence="11" id="KW-0067">ATP-binding</keyword>
<evidence type="ECO:0000256" key="4">
    <source>
        <dbReference type="ARBA" id="ARBA00011946"/>
    </source>
</evidence>
<evidence type="ECO:0000256" key="6">
    <source>
        <dbReference type="ARBA" id="ARBA00022605"/>
    </source>
</evidence>
<dbReference type="Pfam" id="PF01634">
    <property type="entry name" value="HisG"/>
    <property type="match status" value="1"/>
</dbReference>
<dbReference type="EC" id="2.4.2.17" evidence="4 15"/>
<evidence type="ECO:0000256" key="7">
    <source>
        <dbReference type="ARBA" id="ARBA00022676"/>
    </source>
</evidence>
<evidence type="ECO:0000259" key="17">
    <source>
        <dbReference type="Pfam" id="PF01634"/>
    </source>
</evidence>
<evidence type="ECO:0000256" key="8">
    <source>
        <dbReference type="ARBA" id="ARBA00022679"/>
    </source>
</evidence>
<evidence type="ECO:0000313" key="19">
    <source>
        <dbReference type="EMBL" id="QDV05998.1"/>
    </source>
</evidence>
<dbReference type="PANTHER" id="PTHR21403:SF10">
    <property type="entry name" value="ATP PHOSPHORIBOSYLTRANSFERASE"/>
    <property type="match status" value="1"/>
</dbReference>
<dbReference type="InterPro" id="IPR013115">
    <property type="entry name" value="HisG_C"/>
</dbReference>
<dbReference type="InterPro" id="IPR001348">
    <property type="entry name" value="ATP_PRibTrfase_HisG"/>
</dbReference>
<dbReference type="RefSeq" id="WP_419191080.1">
    <property type="nucleotide sequence ID" value="NZ_CP036434.1"/>
</dbReference>
<evidence type="ECO:0000256" key="2">
    <source>
        <dbReference type="ARBA" id="ARBA00004496"/>
    </source>
</evidence>
<keyword evidence="9" id="KW-0479">Metal-binding</keyword>
<reference evidence="19 20" key="1">
    <citation type="submission" date="2019-02" db="EMBL/GenBank/DDBJ databases">
        <title>Deep-cultivation of Planctomycetes and their phenomic and genomic characterization uncovers novel biology.</title>
        <authorList>
            <person name="Wiegand S."/>
            <person name="Jogler M."/>
            <person name="Boedeker C."/>
            <person name="Pinto D."/>
            <person name="Vollmers J."/>
            <person name="Rivas-Marin E."/>
            <person name="Kohn T."/>
            <person name="Peeters S.H."/>
            <person name="Heuer A."/>
            <person name="Rast P."/>
            <person name="Oberbeckmann S."/>
            <person name="Bunk B."/>
            <person name="Jeske O."/>
            <person name="Meyerdierks A."/>
            <person name="Storesund J.E."/>
            <person name="Kallscheuer N."/>
            <person name="Luecker S."/>
            <person name="Lage O.M."/>
            <person name="Pohl T."/>
            <person name="Merkel B.J."/>
            <person name="Hornburger P."/>
            <person name="Mueller R.-W."/>
            <person name="Bruemmer F."/>
            <person name="Labrenz M."/>
            <person name="Spormann A.M."/>
            <person name="Op den Camp H."/>
            <person name="Overmann J."/>
            <person name="Amann R."/>
            <person name="Jetten M.S.M."/>
            <person name="Mascher T."/>
            <person name="Medema M.H."/>
            <person name="Devos D.P."/>
            <person name="Kaster A.-K."/>
            <person name="Ovreas L."/>
            <person name="Rohde M."/>
            <person name="Galperin M.Y."/>
            <person name="Jogler C."/>
        </authorList>
    </citation>
    <scope>NUCLEOTIDE SEQUENCE [LARGE SCALE GENOMIC DNA]</scope>
    <source>
        <strain evidence="19 20">Poly30</strain>
    </source>
</reference>
<feature type="region of interest" description="Disordered" evidence="16">
    <location>
        <begin position="1"/>
        <end position="27"/>
    </location>
</feature>
<evidence type="ECO:0000256" key="16">
    <source>
        <dbReference type="SAM" id="MobiDB-lite"/>
    </source>
</evidence>
<dbReference type="InterPro" id="IPR015867">
    <property type="entry name" value="N-reg_PII/ATP_PRibTrfase_C"/>
</dbReference>
<feature type="compositionally biased region" description="Low complexity" evidence="16">
    <location>
        <begin position="12"/>
        <end position="27"/>
    </location>
</feature>
<evidence type="ECO:0000256" key="14">
    <source>
        <dbReference type="ARBA" id="ARBA00024861"/>
    </source>
</evidence>
<dbReference type="Proteomes" id="UP000320390">
    <property type="component" value="Chromosome"/>
</dbReference>
<dbReference type="AlphaFoldDB" id="A0A518EPI2"/>
<evidence type="ECO:0000256" key="12">
    <source>
        <dbReference type="ARBA" id="ARBA00022842"/>
    </source>
</evidence>
<dbReference type="Pfam" id="PF08029">
    <property type="entry name" value="HisG_C"/>
    <property type="match status" value="1"/>
</dbReference>
<dbReference type="UniPathway" id="UPA00031">
    <property type="reaction ID" value="UER00006"/>
</dbReference>
<dbReference type="GO" id="GO:0000287">
    <property type="term" value="F:magnesium ion binding"/>
    <property type="evidence" value="ECO:0007669"/>
    <property type="project" value="InterPro"/>
</dbReference>
<proteinExistence type="predicted"/>
<accession>A0A518EPI2</accession>
<dbReference type="Gene3D" id="3.30.70.120">
    <property type="match status" value="1"/>
</dbReference>
<evidence type="ECO:0000256" key="11">
    <source>
        <dbReference type="ARBA" id="ARBA00022840"/>
    </source>
</evidence>
<dbReference type="GO" id="GO:0000105">
    <property type="term" value="P:L-histidine biosynthetic process"/>
    <property type="evidence" value="ECO:0007669"/>
    <property type="project" value="UniProtKB-UniRule"/>
</dbReference>
<dbReference type="EMBL" id="CP036434">
    <property type="protein sequence ID" value="QDV05998.1"/>
    <property type="molecule type" value="Genomic_DNA"/>
</dbReference>
<comment type="subcellular location">
    <subcellularLocation>
        <location evidence="2">Cytoplasm</location>
    </subcellularLocation>
</comment>